<dbReference type="Gene3D" id="3.40.710.10">
    <property type="entry name" value="DD-peptidase/beta-lactamase superfamily"/>
    <property type="match status" value="2"/>
</dbReference>
<accession>A0A438AF85</accession>
<reference evidence="3 4" key="1">
    <citation type="submission" date="2018-11" db="EMBL/GenBank/DDBJ databases">
        <title>Mesobaculum littorinae gen. nov., sp. nov., isolated from Littorina scabra that represents a novel genus of the order Rhodobacteraceae.</title>
        <authorList>
            <person name="Li F."/>
        </authorList>
    </citation>
    <scope>NUCLEOTIDE SEQUENCE [LARGE SCALE GENOMIC DNA]</scope>
    <source>
        <strain evidence="3 4">M0103</strain>
    </source>
</reference>
<dbReference type="Pfam" id="PF00144">
    <property type="entry name" value="Beta-lactamase"/>
    <property type="match status" value="1"/>
</dbReference>
<dbReference type="GO" id="GO:0016787">
    <property type="term" value="F:hydrolase activity"/>
    <property type="evidence" value="ECO:0007669"/>
    <property type="project" value="UniProtKB-KW"/>
</dbReference>
<dbReference type="EMBL" id="RQXX01000004">
    <property type="protein sequence ID" value="RVV97348.1"/>
    <property type="molecule type" value="Genomic_DNA"/>
</dbReference>
<dbReference type="AlphaFoldDB" id="A0A438AF85"/>
<protein>
    <submittedName>
        <fullName evidence="3">Class A beta-lactamase-related serine hydrolase</fullName>
    </submittedName>
</protein>
<gene>
    <name evidence="3" type="ORF">EKE94_12330</name>
</gene>
<evidence type="ECO:0000259" key="2">
    <source>
        <dbReference type="Pfam" id="PF00144"/>
    </source>
</evidence>
<evidence type="ECO:0000313" key="3">
    <source>
        <dbReference type="EMBL" id="RVV97348.1"/>
    </source>
</evidence>
<name>A0A438AF85_9RHOB</name>
<keyword evidence="4" id="KW-1185">Reference proteome</keyword>
<keyword evidence="1 3" id="KW-0378">Hydrolase</keyword>
<organism evidence="3 4">
    <name type="scientific">Mesobaculum littorinae</name>
    <dbReference type="NCBI Taxonomy" id="2486419"/>
    <lineage>
        <taxon>Bacteria</taxon>
        <taxon>Pseudomonadati</taxon>
        <taxon>Pseudomonadota</taxon>
        <taxon>Alphaproteobacteria</taxon>
        <taxon>Rhodobacterales</taxon>
        <taxon>Roseobacteraceae</taxon>
        <taxon>Mesobaculum</taxon>
    </lineage>
</organism>
<comment type="caution">
    <text evidence="3">The sequence shown here is derived from an EMBL/GenBank/DDBJ whole genome shotgun (WGS) entry which is preliminary data.</text>
</comment>
<evidence type="ECO:0000256" key="1">
    <source>
        <dbReference type="ARBA" id="ARBA00022801"/>
    </source>
</evidence>
<proteinExistence type="predicted"/>
<dbReference type="Proteomes" id="UP000285908">
    <property type="component" value="Unassembled WGS sequence"/>
</dbReference>
<dbReference type="InterPro" id="IPR012338">
    <property type="entry name" value="Beta-lactam/transpept-like"/>
</dbReference>
<dbReference type="OrthoDB" id="9809635at2"/>
<dbReference type="RefSeq" id="WP_127906944.1">
    <property type="nucleotide sequence ID" value="NZ_RQXX01000004.1"/>
</dbReference>
<feature type="domain" description="Beta-lactamase-related" evidence="2">
    <location>
        <begin position="15"/>
        <end position="318"/>
    </location>
</feature>
<dbReference type="InterPro" id="IPR001466">
    <property type="entry name" value="Beta-lactam-related"/>
</dbReference>
<dbReference type="SUPFAM" id="SSF56601">
    <property type="entry name" value="beta-lactamase/transpeptidase-like"/>
    <property type="match status" value="1"/>
</dbReference>
<evidence type="ECO:0000313" key="4">
    <source>
        <dbReference type="Proteomes" id="UP000285908"/>
    </source>
</evidence>
<dbReference type="PANTHER" id="PTHR43283">
    <property type="entry name" value="BETA-LACTAMASE-RELATED"/>
    <property type="match status" value="1"/>
</dbReference>
<dbReference type="PANTHER" id="PTHR43283:SF11">
    <property type="entry name" value="BETA-LACTAMASE-RELATED DOMAIN-CONTAINING PROTEIN"/>
    <property type="match status" value="1"/>
</dbReference>
<sequence>MPEVSDRGFAAACALIDTAVAAGRIPGACFGVVEPGRRRVHVTGHAQHVPSRRGMTRATVFDLASLTKPLFTAARILDHVAAGRIALDAPLTDAIPDLAMHVQQSPLRHVTFAQALSHETSLPASHPIYTYGADPATLRAFVLQRDWPVGPAVYSDLNFILLGIALERLEGRSIRDMDPGEGFSFAPDPAACAATELCPWRGRVLCGEVHDENAAALQGAGHAGLFGTLDAVLDGGARLLAQPGALAARRMSPTRTLGWEAQHPGWPGGDHAGAAAFGHTGFTGTGLWIDPGRGIAWALLTNRVHPTRHADSGIHALRRAVSDALLG</sequence>
<dbReference type="InterPro" id="IPR050789">
    <property type="entry name" value="Diverse_Enzym_Activities"/>
</dbReference>